<keyword evidence="2" id="KW-1185">Reference proteome</keyword>
<dbReference type="Proteomes" id="UP001362999">
    <property type="component" value="Unassembled WGS sequence"/>
</dbReference>
<protein>
    <recommendedName>
        <fullName evidence="3">Secreted protein</fullName>
    </recommendedName>
</protein>
<name>A0AAW0BEP0_9AGAR</name>
<evidence type="ECO:0008006" key="3">
    <source>
        <dbReference type="Google" id="ProtNLM"/>
    </source>
</evidence>
<accession>A0AAW0BEP0</accession>
<gene>
    <name evidence="1" type="ORF">R3P38DRAFT_2956060</name>
</gene>
<dbReference type="EMBL" id="JAWWNJ010000035">
    <property type="protein sequence ID" value="KAK7024030.1"/>
    <property type="molecule type" value="Genomic_DNA"/>
</dbReference>
<evidence type="ECO:0000313" key="2">
    <source>
        <dbReference type="Proteomes" id="UP001362999"/>
    </source>
</evidence>
<dbReference type="AlphaFoldDB" id="A0AAW0BEP0"/>
<sequence>MWWRRRRRKLIYGLFALCQTLRPTATFHVYYRLPCKLTVVFFQSDVISCQRRYHPGYIHLKFLVYWRYLDMHPRESVRYLLILSATSTRLDQASGAEWSPCLRSSLLFLSPPKLCDRFPP</sequence>
<comment type="caution">
    <text evidence="1">The sequence shown here is derived from an EMBL/GenBank/DDBJ whole genome shotgun (WGS) entry which is preliminary data.</text>
</comment>
<evidence type="ECO:0000313" key="1">
    <source>
        <dbReference type="EMBL" id="KAK7024030.1"/>
    </source>
</evidence>
<proteinExistence type="predicted"/>
<organism evidence="1 2">
    <name type="scientific">Favolaschia claudopus</name>
    <dbReference type="NCBI Taxonomy" id="2862362"/>
    <lineage>
        <taxon>Eukaryota</taxon>
        <taxon>Fungi</taxon>
        <taxon>Dikarya</taxon>
        <taxon>Basidiomycota</taxon>
        <taxon>Agaricomycotina</taxon>
        <taxon>Agaricomycetes</taxon>
        <taxon>Agaricomycetidae</taxon>
        <taxon>Agaricales</taxon>
        <taxon>Marasmiineae</taxon>
        <taxon>Mycenaceae</taxon>
        <taxon>Favolaschia</taxon>
    </lineage>
</organism>
<reference evidence="1 2" key="1">
    <citation type="journal article" date="2024" name="J Genomics">
        <title>Draft genome sequencing and assembly of Favolaschia claudopus CIRM-BRFM 2984 isolated from oak limbs.</title>
        <authorList>
            <person name="Navarro D."/>
            <person name="Drula E."/>
            <person name="Chaduli D."/>
            <person name="Cazenave R."/>
            <person name="Ahrendt S."/>
            <person name="Wang J."/>
            <person name="Lipzen A."/>
            <person name="Daum C."/>
            <person name="Barry K."/>
            <person name="Grigoriev I.V."/>
            <person name="Favel A."/>
            <person name="Rosso M.N."/>
            <person name="Martin F."/>
        </authorList>
    </citation>
    <scope>NUCLEOTIDE SEQUENCE [LARGE SCALE GENOMIC DNA]</scope>
    <source>
        <strain evidence="1 2">CIRM-BRFM 2984</strain>
    </source>
</reference>